<reference evidence="1 2" key="1">
    <citation type="submission" date="2014-08" db="EMBL/GenBank/DDBJ databases">
        <title>Clostridium innocuum, an unnegligible vancomycin-resistant pathogen causing extra-intestinal infections.</title>
        <authorList>
            <person name="Feng Y."/>
            <person name="Chiu C.-H."/>
        </authorList>
    </citation>
    <scope>NUCLEOTIDE SEQUENCE [LARGE SCALE GENOMIC DNA]</scope>
    <source>
        <strain evidence="1 2">AN88</strain>
    </source>
</reference>
<organism evidence="1 2">
    <name type="scientific">Clostridium innocuum</name>
    <dbReference type="NCBI Taxonomy" id="1522"/>
    <lineage>
        <taxon>Bacteria</taxon>
        <taxon>Bacillati</taxon>
        <taxon>Bacillota</taxon>
        <taxon>Clostridia</taxon>
        <taxon>Eubacteriales</taxon>
        <taxon>Clostridiaceae</taxon>
        <taxon>Clostridium</taxon>
    </lineage>
</organism>
<evidence type="ECO:0000313" key="2">
    <source>
        <dbReference type="Proteomes" id="UP000030008"/>
    </source>
</evidence>
<dbReference type="AlphaFoldDB" id="A0A099I9P0"/>
<dbReference type="Proteomes" id="UP000030008">
    <property type="component" value="Unassembled WGS sequence"/>
</dbReference>
<dbReference type="RefSeq" id="WP_044904701.1">
    <property type="nucleotide sequence ID" value="NZ_JQIF01000029.1"/>
</dbReference>
<accession>A0A099I9P0</accession>
<sequence>MNIVKQDNVIREIKSLPKVEKELLEYEFVDRKPSRVYILDEDEKYLLDSLLLILDSNELDDNEKVKMIRESVLAIQSSFSLELYVPFNAIKTYTEYYVTNYKKEKNDDKL</sequence>
<comment type="caution">
    <text evidence="1">The sequence shown here is derived from an EMBL/GenBank/DDBJ whole genome shotgun (WGS) entry which is preliminary data.</text>
</comment>
<gene>
    <name evidence="1" type="ORF">CIAN88_06675</name>
</gene>
<name>A0A099I9P0_CLOIN</name>
<proteinExistence type="predicted"/>
<protein>
    <submittedName>
        <fullName evidence="1">Uncharacterized protein</fullName>
    </submittedName>
</protein>
<evidence type="ECO:0000313" key="1">
    <source>
        <dbReference type="EMBL" id="KGJ53892.1"/>
    </source>
</evidence>
<dbReference type="EMBL" id="JQIF01000029">
    <property type="protein sequence ID" value="KGJ53892.1"/>
    <property type="molecule type" value="Genomic_DNA"/>
</dbReference>